<gene>
    <name evidence="2" type="ORF">L596_006092</name>
</gene>
<accession>A0A4U8V2F1</accession>
<reference evidence="2 3" key="2">
    <citation type="journal article" date="2019" name="G3 (Bethesda)">
        <title>Hybrid Assembly of the Genome of the Entomopathogenic Nematode Steinernema carpocapsae Identifies the X-Chromosome.</title>
        <authorList>
            <person name="Serra L."/>
            <person name="Macchietto M."/>
            <person name="Macias-Munoz A."/>
            <person name="McGill C.J."/>
            <person name="Rodriguez I.M."/>
            <person name="Rodriguez B."/>
            <person name="Murad R."/>
            <person name="Mortazavi A."/>
        </authorList>
    </citation>
    <scope>NUCLEOTIDE SEQUENCE [LARGE SCALE GENOMIC DNA]</scope>
    <source>
        <strain evidence="2 3">ALL</strain>
    </source>
</reference>
<comment type="caution">
    <text evidence="2">The sequence shown here is derived from an EMBL/GenBank/DDBJ whole genome shotgun (WGS) entry which is preliminary data.</text>
</comment>
<keyword evidence="3" id="KW-1185">Reference proteome</keyword>
<feature type="region of interest" description="Disordered" evidence="1">
    <location>
        <begin position="1"/>
        <end position="28"/>
    </location>
</feature>
<dbReference type="AlphaFoldDB" id="A0A4U8V2F1"/>
<evidence type="ECO:0000313" key="2">
    <source>
        <dbReference type="EMBL" id="TMS39594.1"/>
    </source>
</evidence>
<feature type="region of interest" description="Disordered" evidence="1">
    <location>
        <begin position="238"/>
        <end position="264"/>
    </location>
</feature>
<protein>
    <submittedName>
        <fullName evidence="2">Uncharacterized protein</fullName>
    </submittedName>
</protein>
<name>A0A4U8V2F1_STECR</name>
<evidence type="ECO:0000313" key="3">
    <source>
        <dbReference type="Proteomes" id="UP000298663"/>
    </source>
</evidence>
<organism evidence="2 3">
    <name type="scientific">Steinernema carpocapsae</name>
    <name type="common">Entomopathogenic nematode</name>
    <dbReference type="NCBI Taxonomy" id="34508"/>
    <lineage>
        <taxon>Eukaryota</taxon>
        <taxon>Metazoa</taxon>
        <taxon>Ecdysozoa</taxon>
        <taxon>Nematoda</taxon>
        <taxon>Chromadorea</taxon>
        <taxon>Rhabditida</taxon>
        <taxon>Tylenchina</taxon>
        <taxon>Panagrolaimomorpha</taxon>
        <taxon>Strongyloidoidea</taxon>
        <taxon>Steinernematidae</taxon>
        <taxon>Steinernema</taxon>
    </lineage>
</organism>
<proteinExistence type="predicted"/>
<dbReference type="EMBL" id="AZBU02000001">
    <property type="protein sequence ID" value="TMS39594.1"/>
    <property type="molecule type" value="Genomic_DNA"/>
</dbReference>
<sequence length="264" mass="29647">MGPREAPKKTVEPFLHRSESRRKERAQLDDDKCRRGLLALSHSRFIGPQGYGTASREGVACAYSVQHEDTSRVSLRRNKQKIIYSLEHTVKVEVELEEEGKGVTVCAIPERMTFASSSTTLPSMQSICAVRFNSPLRVVRTASRGVCQSYLHPTDVTVFVVTHFLCPWAPNAVGTRQKTLKRKLEKSWKKARRHPVTVTRVDLGQPTQASTVKRNTVHSRSSLKANVPRLAFVVASITSRRKEKAAPPAIERPQPTAEAQRERK</sequence>
<reference evidence="2 3" key="1">
    <citation type="journal article" date="2015" name="Genome Biol.">
        <title>Comparative genomics of Steinernema reveals deeply conserved gene regulatory networks.</title>
        <authorList>
            <person name="Dillman A.R."/>
            <person name="Macchietto M."/>
            <person name="Porter C.F."/>
            <person name="Rogers A."/>
            <person name="Williams B."/>
            <person name="Antoshechkin I."/>
            <person name="Lee M.M."/>
            <person name="Goodwin Z."/>
            <person name="Lu X."/>
            <person name="Lewis E.E."/>
            <person name="Goodrich-Blair H."/>
            <person name="Stock S.P."/>
            <person name="Adams B.J."/>
            <person name="Sternberg P.W."/>
            <person name="Mortazavi A."/>
        </authorList>
    </citation>
    <scope>NUCLEOTIDE SEQUENCE [LARGE SCALE GENOMIC DNA]</scope>
    <source>
        <strain evidence="2 3">ALL</strain>
    </source>
</reference>
<evidence type="ECO:0000256" key="1">
    <source>
        <dbReference type="SAM" id="MobiDB-lite"/>
    </source>
</evidence>
<dbReference type="Proteomes" id="UP000298663">
    <property type="component" value="Unassembled WGS sequence"/>
</dbReference>